<gene>
    <name evidence="1" type="ORF">B0J11DRAFT_501220</name>
</gene>
<keyword evidence="2" id="KW-1185">Reference proteome</keyword>
<name>A0A9P9J2K2_9PLEO</name>
<proteinExistence type="predicted"/>
<comment type="caution">
    <text evidence="1">The sequence shown here is derived from an EMBL/GenBank/DDBJ whole genome shotgun (WGS) entry which is preliminary data.</text>
</comment>
<dbReference type="EMBL" id="JAGMWT010000001">
    <property type="protein sequence ID" value="KAH7139039.1"/>
    <property type="molecule type" value="Genomic_DNA"/>
</dbReference>
<reference evidence="1" key="1">
    <citation type="journal article" date="2021" name="Nat. Commun.">
        <title>Genetic determinants of endophytism in the Arabidopsis root mycobiome.</title>
        <authorList>
            <person name="Mesny F."/>
            <person name="Miyauchi S."/>
            <person name="Thiergart T."/>
            <person name="Pickel B."/>
            <person name="Atanasova L."/>
            <person name="Karlsson M."/>
            <person name="Huettel B."/>
            <person name="Barry K.W."/>
            <person name="Haridas S."/>
            <person name="Chen C."/>
            <person name="Bauer D."/>
            <person name="Andreopoulos W."/>
            <person name="Pangilinan J."/>
            <person name="LaButti K."/>
            <person name="Riley R."/>
            <person name="Lipzen A."/>
            <person name="Clum A."/>
            <person name="Drula E."/>
            <person name="Henrissat B."/>
            <person name="Kohler A."/>
            <person name="Grigoriev I.V."/>
            <person name="Martin F.M."/>
            <person name="Hacquard S."/>
        </authorList>
    </citation>
    <scope>NUCLEOTIDE SEQUENCE</scope>
    <source>
        <strain evidence="1">MPI-CAGE-CH-0243</strain>
    </source>
</reference>
<sequence>MIDVGKDTANGCLLGNSADNPYLRTEIVARVGVYVPEQIPRIKPFTPPSQAQRGRRELGTYISIWTRLGNANFGRDFENDVAARNNSLGAASAIGWLATSSSFQVQTSEDGQNGNRWQFVRTCPVFPPAHHLPGNGSGVSALPGLWHWIQRGLHSAPPLKMPLLLQLIAKLCARPVRDNWFRQADSARSRRPFATAATAATIAGQLVLSGSKTCARMLT</sequence>
<evidence type="ECO:0000313" key="1">
    <source>
        <dbReference type="EMBL" id="KAH7139039.1"/>
    </source>
</evidence>
<accession>A0A9P9J2K2</accession>
<dbReference type="Proteomes" id="UP000700596">
    <property type="component" value="Unassembled WGS sequence"/>
</dbReference>
<dbReference type="AlphaFoldDB" id="A0A9P9J2K2"/>
<evidence type="ECO:0000313" key="2">
    <source>
        <dbReference type="Proteomes" id="UP000700596"/>
    </source>
</evidence>
<organism evidence="1 2">
    <name type="scientific">Dendryphion nanum</name>
    <dbReference type="NCBI Taxonomy" id="256645"/>
    <lineage>
        <taxon>Eukaryota</taxon>
        <taxon>Fungi</taxon>
        <taxon>Dikarya</taxon>
        <taxon>Ascomycota</taxon>
        <taxon>Pezizomycotina</taxon>
        <taxon>Dothideomycetes</taxon>
        <taxon>Pleosporomycetidae</taxon>
        <taxon>Pleosporales</taxon>
        <taxon>Torulaceae</taxon>
        <taxon>Dendryphion</taxon>
    </lineage>
</organism>
<protein>
    <submittedName>
        <fullName evidence="1">Uncharacterized protein</fullName>
    </submittedName>
</protein>